<feature type="repeat" description="PPR" evidence="2">
    <location>
        <begin position="159"/>
        <end position="193"/>
    </location>
</feature>
<organism evidence="3 4">
    <name type="scientific">Lithospermum erythrorhizon</name>
    <name type="common">Purple gromwell</name>
    <name type="synonym">Lithospermum officinale var. erythrorhizon</name>
    <dbReference type="NCBI Taxonomy" id="34254"/>
    <lineage>
        <taxon>Eukaryota</taxon>
        <taxon>Viridiplantae</taxon>
        <taxon>Streptophyta</taxon>
        <taxon>Embryophyta</taxon>
        <taxon>Tracheophyta</taxon>
        <taxon>Spermatophyta</taxon>
        <taxon>Magnoliopsida</taxon>
        <taxon>eudicotyledons</taxon>
        <taxon>Gunneridae</taxon>
        <taxon>Pentapetalae</taxon>
        <taxon>asterids</taxon>
        <taxon>lamiids</taxon>
        <taxon>Boraginales</taxon>
        <taxon>Boraginaceae</taxon>
        <taxon>Boraginoideae</taxon>
        <taxon>Lithospermeae</taxon>
        <taxon>Lithospermum</taxon>
    </lineage>
</organism>
<dbReference type="Gene3D" id="1.25.40.10">
    <property type="entry name" value="Tetratricopeptide repeat domain"/>
    <property type="match status" value="4"/>
</dbReference>
<dbReference type="PANTHER" id="PTHR47926">
    <property type="entry name" value="PENTATRICOPEPTIDE REPEAT-CONTAINING PROTEIN"/>
    <property type="match status" value="1"/>
</dbReference>
<dbReference type="NCBIfam" id="TIGR00756">
    <property type="entry name" value="PPR"/>
    <property type="match status" value="4"/>
</dbReference>
<dbReference type="FunFam" id="1.25.40.10:FF:000158">
    <property type="entry name" value="pentatricopeptide repeat-containing protein At2g33680"/>
    <property type="match status" value="1"/>
</dbReference>
<dbReference type="GO" id="GO:0099402">
    <property type="term" value="P:plant organ development"/>
    <property type="evidence" value="ECO:0007669"/>
    <property type="project" value="UniProtKB-ARBA"/>
</dbReference>
<dbReference type="PROSITE" id="PS51375">
    <property type="entry name" value="PPR"/>
    <property type="match status" value="4"/>
</dbReference>
<gene>
    <name evidence="3" type="ORF">LIER_32623</name>
</gene>
<evidence type="ECO:0000256" key="2">
    <source>
        <dbReference type="PROSITE-ProRule" id="PRU00708"/>
    </source>
</evidence>
<evidence type="ECO:0008006" key="5">
    <source>
        <dbReference type="Google" id="ProtNLM"/>
    </source>
</evidence>
<dbReference type="Pfam" id="PF01535">
    <property type="entry name" value="PPR"/>
    <property type="match status" value="9"/>
</dbReference>
<sequence length="646" mass="71211">MIKGGILILSKWKTKLFSSSPSSLAASLDINCNTLSVCFKEGRIKDAEKVFEAMPVKRDVEWSIMIHGYAKNGIFTKSMELFTRMRYLSLKPNTFTFVGVLVNVACLRDLLLCQSLHGIIFKSGCYSNLIVNTALLDAYAKSGDVFNSYKLFRHITHPNLVSWSAMISGFLYNGSLADVFMLFNYFQSCGNVPNIPMILSLTQGCVAIQSRILSESMHCLTVKFGFLSTLAVNNAIISMYSSLMDVGAARKLFRSMDSKDVITVTTMMGLLIRLGYVVDAVKLFYQVRNIGLSNDSVLLMHLILACGHIGATKMGRSIHARVVINGFQCELRVTNSLISMYSRCGDLDSSRIVFNQTPTKSVVSFTAMILGFVENGQPEQALHLFMLAKAQKKYDGDEPILVTTLIAAGQVAHIVFCQQIHSHTIKAGFARHTSIQNTLISIYSKSGSIKSARNLFEEMGRLRNTVSWNVLINGYGINGSGETAVLLFYEMRRSGEDLDASTYLSVLTACNHSGLVREALEIFSHMVDENQISPAQDHYGCVADLLVRGGYASNPSSFGDGIDSYIWKALLNSCLRHGNVNLAEVAAMRLCKEGVIESGQVVLLANLYASVGRFQDAEALRLNMDFKGLNKDRGFSFVTESSYDSG</sequence>
<comment type="caution">
    <text evidence="3">The sequence shown here is derived from an EMBL/GenBank/DDBJ whole genome shotgun (WGS) entry which is preliminary data.</text>
</comment>
<evidence type="ECO:0000313" key="4">
    <source>
        <dbReference type="Proteomes" id="UP001454036"/>
    </source>
</evidence>
<dbReference type="Proteomes" id="UP001454036">
    <property type="component" value="Unassembled WGS sequence"/>
</dbReference>
<reference evidence="3 4" key="1">
    <citation type="submission" date="2024-01" db="EMBL/GenBank/DDBJ databases">
        <title>The complete chloroplast genome sequence of Lithospermum erythrorhizon: insights into the phylogenetic relationship among Boraginaceae species and the maternal lineages of purple gromwells.</title>
        <authorList>
            <person name="Okada T."/>
            <person name="Watanabe K."/>
        </authorList>
    </citation>
    <scope>NUCLEOTIDE SEQUENCE [LARGE SCALE GENOMIC DNA]</scope>
</reference>
<dbReference type="Pfam" id="PF20431">
    <property type="entry name" value="E_motif"/>
    <property type="match status" value="1"/>
</dbReference>
<proteinExistence type="predicted"/>
<dbReference type="GO" id="GO:0003723">
    <property type="term" value="F:RNA binding"/>
    <property type="evidence" value="ECO:0007669"/>
    <property type="project" value="InterPro"/>
</dbReference>
<dbReference type="GO" id="GO:0009451">
    <property type="term" value="P:RNA modification"/>
    <property type="evidence" value="ECO:0007669"/>
    <property type="project" value="InterPro"/>
</dbReference>
<dbReference type="Pfam" id="PF13041">
    <property type="entry name" value="PPR_2"/>
    <property type="match status" value="1"/>
</dbReference>
<protein>
    <recommendedName>
        <fullName evidence="5">Pentatricopeptide repeat-containing protein</fullName>
    </recommendedName>
</protein>
<dbReference type="AlphaFoldDB" id="A0AAV3RWV6"/>
<feature type="repeat" description="PPR" evidence="2">
    <location>
        <begin position="499"/>
        <end position="533"/>
    </location>
</feature>
<dbReference type="InterPro" id="IPR046960">
    <property type="entry name" value="PPR_At4g14850-like_plant"/>
</dbReference>
<keyword evidence="1" id="KW-0677">Repeat</keyword>
<dbReference type="InterPro" id="IPR046848">
    <property type="entry name" value="E_motif"/>
</dbReference>
<dbReference type="PANTHER" id="PTHR47926:SF347">
    <property type="entry name" value="PENTATRICOPEPTIDE REPEAT-CONTAINING PROTEIN"/>
    <property type="match status" value="1"/>
</dbReference>
<feature type="repeat" description="PPR" evidence="2">
    <location>
        <begin position="464"/>
        <end position="498"/>
    </location>
</feature>
<dbReference type="InterPro" id="IPR002885">
    <property type="entry name" value="PPR_rpt"/>
</dbReference>
<evidence type="ECO:0000256" key="1">
    <source>
        <dbReference type="ARBA" id="ARBA00022737"/>
    </source>
</evidence>
<feature type="repeat" description="PPR" evidence="2">
    <location>
        <begin position="58"/>
        <end position="92"/>
    </location>
</feature>
<evidence type="ECO:0000313" key="3">
    <source>
        <dbReference type="EMBL" id="GAA0185335.1"/>
    </source>
</evidence>
<dbReference type="InterPro" id="IPR011990">
    <property type="entry name" value="TPR-like_helical_dom_sf"/>
</dbReference>
<accession>A0AAV3RWV6</accession>
<name>A0AAV3RWV6_LITER</name>
<keyword evidence="4" id="KW-1185">Reference proteome</keyword>
<dbReference type="EMBL" id="BAABME010012619">
    <property type="protein sequence ID" value="GAA0185335.1"/>
    <property type="molecule type" value="Genomic_DNA"/>
</dbReference>